<evidence type="ECO:0000313" key="1">
    <source>
        <dbReference type="EMBL" id="KAJ6813072.1"/>
    </source>
</evidence>
<reference evidence="1" key="2">
    <citation type="submission" date="2023-04" db="EMBL/GenBank/DDBJ databases">
        <authorList>
            <person name="Bruccoleri R.E."/>
            <person name="Oakeley E.J."/>
            <person name="Faust A.-M."/>
            <person name="Dessus-Babus S."/>
            <person name="Altorfer M."/>
            <person name="Burckhardt D."/>
            <person name="Oertli M."/>
            <person name="Naumann U."/>
            <person name="Petersen F."/>
            <person name="Wong J."/>
        </authorList>
    </citation>
    <scope>NUCLEOTIDE SEQUENCE</scope>
    <source>
        <strain evidence="1">GSM-AAB239-AS_SAM_17_03QT</strain>
        <tissue evidence="1">Leaf</tissue>
    </source>
</reference>
<organism evidence="1 2">
    <name type="scientific">Iris pallida</name>
    <name type="common">Sweet iris</name>
    <dbReference type="NCBI Taxonomy" id="29817"/>
    <lineage>
        <taxon>Eukaryota</taxon>
        <taxon>Viridiplantae</taxon>
        <taxon>Streptophyta</taxon>
        <taxon>Embryophyta</taxon>
        <taxon>Tracheophyta</taxon>
        <taxon>Spermatophyta</taxon>
        <taxon>Magnoliopsida</taxon>
        <taxon>Liliopsida</taxon>
        <taxon>Asparagales</taxon>
        <taxon>Iridaceae</taxon>
        <taxon>Iridoideae</taxon>
        <taxon>Irideae</taxon>
        <taxon>Iris</taxon>
    </lineage>
</organism>
<keyword evidence="2" id="KW-1185">Reference proteome</keyword>
<protein>
    <submittedName>
        <fullName evidence="1">Trans-resveratrol di-O-methyltransferase-like isoform X2</fullName>
    </submittedName>
</protein>
<dbReference type="AlphaFoldDB" id="A0AAX6F9T6"/>
<reference evidence="1" key="1">
    <citation type="journal article" date="2023" name="GigaByte">
        <title>Genome assembly of the bearded iris, Iris pallida Lam.</title>
        <authorList>
            <person name="Bruccoleri R.E."/>
            <person name="Oakeley E.J."/>
            <person name="Faust A.M.E."/>
            <person name="Altorfer M."/>
            <person name="Dessus-Babus S."/>
            <person name="Burckhardt D."/>
            <person name="Oertli M."/>
            <person name="Naumann U."/>
            <person name="Petersen F."/>
            <person name="Wong J."/>
        </authorList>
    </citation>
    <scope>NUCLEOTIDE SEQUENCE</scope>
    <source>
        <strain evidence="1">GSM-AAB239-AS_SAM_17_03QT</strain>
    </source>
</reference>
<sequence length="117" mass="13061">MRLLECGRWLLGFEPRAQILPREQQRVVELELDEWSDASTLLLDQRNGVGGDCVNILTACRCHREKTVVDEKGHEALEVRDSYRWDGEFGCELGEGDGLPMAVDSIGNAELDCGLKG</sequence>
<dbReference type="EMBL" id="JANAVB010030816">
    <property type="protein sequence ID" value="KAJ6813072.1"/>
    <property type="molecule type" value="Genomic_DNA"/>
</dbReference>
<proteinExistence type="predicted"/>
<accession>A0AAX6F9T6</accession>
<gene>
    <name evidence="1" type="ORF">M6B38_145290</name>
</gene>
<dbReference type="Proteomes" id="UP001140949">
    <property type="component" value="Unassembled WGS sequence"/>
</dbReference>
<evidence type="ECO:0000313" key="2">
    <source>
        <dbReference type="Proteomes" id="UP001140949"/>
    </source>
</evidence>
<comment type="caution">
    <text evidence="1">The sequence shown here is derived from an EMBL/GenBank/DDBJ whole genome shotgun (WGS) entry which is preliminary data.</text>
</comment>
<name>A0AAX6F9T6_IRIPA</name>